<dbReference type="EMBL" id="FWZX01000005">
    <property type="protein sequence ID" value="SMF13092.1"/>
    <property type="molecule type" value="Genomic_DNA"/>
</dbReference>
<dbReference type="PANTHER" id="PTHR43792:SF1">
    <property type="entry name" value="N-ACETYLTRANSFERASE DOMAIN-CONTAINING PROTEIN"/>
    <property type="match status" value="1"/>
</dbReference>
<dbReference type="InterPro" id="IPR051531">
    <property type="entry name" value="N-acetyltransferase"/>
</dbReference>
<dbReference type="InterPro" id="IPR000182">
    <property type="entry name" value="GNAT_dom"/>
</dbReference>
<evidence type="ECO:0000259" key="1">
    <source>
        <dbReference type="PROSITE" id="PS51186"/>
    </source>
</evidence>
<proteinExistence type="predicted"/>
<name>A0A1Y6BNQ9_9PROT</name>
<keyword evidence="3" id="KW-1185">Reference proteome</keyword>
<dbReference type="GO" id="GO:0016747">
    <property type="term" value="F:acyltransferase activity, transferring groups other than amino-acyl groups"/>
    <property type="evidence" value="ECO:0007669"/>
    <property type="project" value="InterPro"/>
</dbReference>
<feature type="domain" description="N-acetyltransferase" evidence="1">
    <location>
        <begin position="15"/>
        <end position="174"/>
    </location>
</feature>
<protein>
    <submittedName>
        <fullName evidence="2">Ribosomal-protein-alanine N-acetyltransferase</fullName>
    </submittedName>
</protein>
<organism evidence="2 3">
    <name type="scientific">Tistlia consotensis USBA 355</name>
    <dbReference type="NCBI Taxonomy" id="560819"/>
    <lineage>
        <taxon>Bacteria</taxon>
        <taxon>Pseudomonadati</taxon>
        <taxon>Pseudomonadota</taxon>
        <taxon>Alphaproteobacteria</taxon>
        <taxon>Rhodospirillales</taxon>
        <taxon>Rhodovibrionaceae</taxon>
        <taxon>Tistlia</taxon>
    </lineage>
</organism>
<dbReference type="Proteomes" id="UP000192917">
    <property type="component" value="Unassembled WGS sequence"/>
</dbReference>
<sequence length="196" mass="21910">MTLSEQLPILTTARLCLRPWRPADRLPFAALNADPEVMRFFPGTLERRSSDALAERIEGHFAEHGFGLWAVEVLGGPAFVGFVGLSVPRFESHFTPCVEIGWRLAAEQWGKGYATEAARAALAQGFGPLGLAEIVSFTVLDNGRSRAVMERLGMTRRPEEDFEHPSLPAGHALRRHVLYRLRRSDWTGAGDRMRRD</sequence>
<gene>
    <name evidence="2" type="ORF">SAMN05428998_105132</name>
</gene>
<dbReference type="Gene3D" id="3.40.630.30">
    <property type="match status" value="1"/>
</dbReference>
<dbReference type="PROSITE" id="PS51186">
    <property type="entry name" value="GNAT"/>
    <property type="match status" value="1"/>
</dbReference>
<dbReference type="RefSeq" id="WP_085122143.1">
    <property type="nucleotide sequence ID" value="NZ_FWZX01000005.1"/>
</dbReference>
<reference evidence="2 3" key="1">
    <citation type="submission" date="2017-04" db="EMBL/GenBank/DDBJ databases">
        <authorList>
            <person name="Afonso C.L."/>
            <person name="Miller P.J."/>
            <person name="Scott M.A."/>
            <person name="Spackman E."/>
            <person name="Goraichik I."/>
            <person name="Dimitrov K.M."/>
            <person name="Suarez D.L."/>
            <person name="Swayne D.E."/>
        </authorList>
    </citation>
    <scope>NUCLEOTIDE SEQUENCE [LARGE SCALE GENOMIC DNA]</scope>
    <source>
        <strain evidence="2 3">USBA 355</strain>
    </source>
</reference>
<dbReference type="AlphaFoldDB" id="A0A1Y6BNQ9"/>
<evidence type="ECO:0000313" key="2">
    <source>
        <dbReference type="EMBL" id="SMF13092.1"/>
    </source>
</evidence>
<dbReference type="SUPFAM" id="SSF55729">
    <property type="entry name" value="Acyl-CoA N-acyltransferases (Nat)"/>
    <property type="match status" value="1"/>
</dbReference>
<dbReference type="STRING" id="560819.SAMN05428998_105132"/>
<dbReference type="Pfam" id="PF13302">
    <property type="entry name" value="Acetyltransf_3"/>
    <property type="match status" value="1"/>
</dbReference>
<dbReference type="PANTHER" id="PTHR43792">
    <property type="entry name" value="GNAT FAMILY, PUTATIVE (AFU_ORTHOLOGUE AFUA_3G00765)-RELATED-RELATED"/>
    <property type="match status" value="1"/>
</dbReference>
<keyword evidence="2" id="KW-0808">Transferase</keyword>
<dbReference type="InterPro" id="IPR016181">
    <property type="entry name" value="Acyl_CoA_acyltransferase"/>
</dbReference>
<accession>A0A1Y6BNQ9</accession>
<evidence type="ECO:0000313" key="3">
    <source>
        <dbReference type="Proteomes" id="UP000192917"/>
    </source>
</evidence>